<accession>A0A2P5K6W5</accession>
<dbReference type="Proteomes" id="UP000243096">
    <property type="component" value="Unassembled WGS sequence"/>
</dbReference>
<gene>
    <name evidence="1" type="ORF">B0O95_1405</name>
</gene>
<reference evidence="1 2" key="1">
    <citation type="submission" date="2018-01" db="EMBL/GenBank/DDBJ databases">
        <title>Genomic Encyclopedia of Type Strains, Phase III (KMG-III): the genomes of soil and plant-associated and newly described type strains.</title>
        <authorList>
            <person name="Whitman W."/>
        </authorList>
    </citation>
    <scope>NUCLEOTIDE SEQUENCE [LARGE SCALE GENOMIC DNA]</scope>
    <source>
        <strain evidence="1 2">HKI456</strain>
    </source>
</reference>
<proteinExistence type="predicted"/>
<organism evidence="1 2">
    <name type="scientific">Mycetohabitans endofungorum</name>
    <dbReference type="NCBI Taxonomy" id="417203"/>
    <lineage>
        <taxon>Bacteria</taxon>
        <taxon>Pseudomonadati</taxon>
        <taxon>Pseudomonadota</taxon>
        <taxon>Betaproteobacteria</taxon>
        <taxon>Burkholderiales</taxon>
        <taxon>Burkholderiaceae</taxon>
        <taxon>Mycetohabitans</taxon>
    </lineage>
</organism>
<evidence type="ECO:0000313" key="2">
    <source>
        <dbReference type="Proteomes" id="UP000243096"/>
    </source>
</evidence>
<name>A0A2P5K6W5_9BURK</name>
<dbReference type="PANTHER" id="PTHR47515">
    <property type="entry name" value="LOW CALCIUM RESPONSE LOCUS PROTEIN T"/>
    <property type="match status" value="1"/>
</dbReference>
<evidence type="ECO:0000313" key="1">
    <source>
        <dbReference type="EMBL" id="PPB80131.1"/>
    </source>
</evidence>
<comment type="caution">
    <text evidence="1">The sequence shown here is derived from an EMBL/GenBank/DDBJ whole genome shotgun (WGS) entry which is preliminary data.</text>
</comment>
<dbReference type="AlphaFoldDB" id="A0A2P5K6W5"/>
<keyword evidence="2" id="KW-1185">Reference proteome</keyword>
<dbReference type="EMBL" id="PRDW01000040">
    <property type="protein sequence ID" value="PPB80131.1"/>
    <property type="molecule type" value="Genomic_DNA"/>
</dbReference>
<evidence type="ECO:0008006" key="3">
    <source>
        <dbReference type="Google" id="ProtNLM"/>
    </source>
</evidence>
<protein>
    <recommendedName>
        <fullName evidence="3">Helix-turn-helix protein</fullName>
    </recommendedName>
</protein>
<sequence>MLSALARRKQVAYAKARGLSERRACALMSVARSALRYESKLAGRDAPVLAAMSILSAQYPHYGYRRIQIFLKRQGHIR</sequence>
<dbReference type="PANTHER" id="PTHR47515:SF2">
    <property type="entry name" value="INTEGRASE CORE DOMAIN PROTEIN"/>
    <property type="match status" value="1"/>
</dbReference>